<dbReference type="EMBL" id="ML735431">
    <property type="protein sequence ID" value="KAE8383977.1"/>
    <property type="molecule type" value="Genomic_DNA"/>
</dbReference>
<gene>
    <name evidence="2" type="ORF">BDV23DRAFT_167762</name>
</gene>
<sequence length="213" mass="23459">MPKMVYTVVDFDNPQVREAANPSTIRGWHYNPVPYTNTDWTSPEGTITPKINGQAPNPGERFSEVNGRVYNIAVNNNQICGHCFSSMIASIYSYYTAANLNTVNISDTKLTAGQNALNRGSLNSLINEYADACEQIVCTNTSFCTVFGDCFHRDPVILPLSSNCRKRNRGPTSSSTPEPEPEPAPPVKKIATRGGRKGKGRTSTKKTVQYNYI</sequence>
<dbReference type="AlphaFoldDB" id="A0A5N7BR45"/>
<accession>A0A5N7BR45</accession>
<name>A0A5N7BR45_PETAA</name>
<reference evidence="2" key="1">
    <citation type="submission" date="2019-04" db="EMBL/GenBank/DDBJ databases">
        <title>Friends and foes A comparative genomics studyof 23 Aspergillus species from section Flavi.</title>
        <authorList>
            <consortium name="DOE Joint Genome Institute"/>
            <person name="Kjaerbolling I."/>
            <person name="Vesth T."/>
            <person name="Frisvad J.C."/>
            <person name="Nybo J.L."/>
            <person name="Theobald S."/>
            <person name="Kildgaard S."/>
            <person name="Isbrandt T."/>
            <person name="Kuo A."/>
            <person name="Sato A."/>
            <person name="Lyhne E.K."/>
            <person name="Kogle M.E."/>
            <person name="Wiebenga A."/>
            <person name="Kun R.S."/>
            <person name="Lubbers R.J."/>
            <person name="Makela M.R."/>
            <person name="Barry K."/>
            <person name="Chovatia M."/>
            <person name="Clum A."/>
            <person name="Daum C."/>
            <person name="Haridas S."/>
            <person name="He G."/>
            <person name="LaButti K."/>
            <person name="Lipzen A."/>
            <person name="Mondo S."/>
            <person name="Riley R."/>
            <person name="Salamov A."/>
            <person name="Simmons B.A."/>
            <person name="Magnuson J.K."/>
            <person name="Henrissat B."/>
            <person name="Mortensen U.H."/>
            <person name="Larsen T.O."/>
            <person name="Devries R.P."/>
            <person name="Grigoriev I.V."/>
            <person name="Machida M."/>
            <person name="Baker S.E."/>
            <person name="Andersen M.R."/>
        </authorList>
    </citation>
    <scope>NUCLEOTIDE SEQUENCE [LARGE SCALE GENOMIC DNA]</scope>
    <source>
        <strain evidence="2">IBT 14317</strain>
    </source>
</reference>
<proteinExistence type="predicted"/>
<feature type="compositionally biased region" description="Basic residues" evidence="1">
    <location>
        <begin position="190"/>
        <end position="204"/>
    </location>
</feature>
<feature type="region of interest" description="Disordered" evidence="1">
    <location>
        <begin position="162"/>
        <end position="213"/>
    </location>
</feature>
<dbReference type="OrthoDB" id="4487035at2759"/>
<organism evidence="2">
    <name type="scientific">Petromyces alliaceus</name>
    <name type="common">Aspergillus alliaceus</name>
    <dbReference type="NCBI Taxonomy" id="209559"/>
    <lineage>
        <taxon>Eukaryota</taxon>
        <taxon>Fungi</taxon>
        <taxon>Dikarya</taxon>
        <taxon>Ascomycota</taxon>
        <taxon>Pezizomycotina</taxon>
        <taxon>Eurotiomycetes</taxon>
        <taxon>Eurotiomycetidae</taxon>
        <taxon>Eurotiales</taxon>
        <taxon>Aspergillaceae</taxon>
        <taxon>Aspergillus</taxon>
        <taxon>Aspergillus subgen. Circumdati</taxon>
    </lineage>
</organism>
<evidence type="ECO:0000256" key="1">
    <source>
        <dbReference type="SAM" id="MobiDB-lite"/>
    </source>
</evidence>
<dbReference type="Proteomes" id="UP000326877">
    <property type="component" value="Unassembled WGS sequence"/>
</dbReference>
<protein>
    <submittedName>
        <fullName evidence="2">Uncharacterized protein</fullName>
    </submittedName>
</protein>
<evidence type="ECO:0000313" key="2">
    <source>
        <dbReference type="EMBL" id="KAE8383977.1"/>
    </source>
</evidence>